<feature type="region of interest" description="Disordered" evidence="1">
    <location>
        <begin position="53"/>
        <end position="101"/>
    </location>
</feature>
<feature type="domain" description="Coenzyme Q-binding protein COQ10 START" evidence="2">
    <location>
        <begin position="124"/>
        <end position="252"/>
    </location>
</feature>
<reference evidence="4" key="1">
    <citation type="journal article" date="2021" name="Proc. Natl. Acad. Sci. U.S.A.">
        <title>Three genomes in the algal genus Volvox reveal the fate of a haploid sex-determining region after a transition to homothallism.</title>
        <authorList>
            <person name="Yamamoto K."/>
            <person name="Hamaji T."/>
            <person name="Kawai-Toyooka H."/>
            <person name="Matsuzaki R."/>
            <person name="Takahashi F."/>
            <person name="Nishimura Y."/>
            <person name="Kawachi M."/>
            <person name="Noguchi H."/>
            <person name="Minakuchi Y."/>
            <person name="Umen J.G."/>
            <person name="Toyoda A."/>
            <person name="Nozaki H."/>
        </authorList>
    </citation>
    <scope>NUCLEOTIDE SEQUENCE</scope>
    <source>
        <strain evidence="4">NIES-3785</strain>
        <strain evidence="3">NIES-3786</strain>
    </source>
</reference>
<proteinExistence type="predicted"/>
<dbReference type="PANTHER" id="PTHR31385">
    <property type="entry name" value="PUTATIVE (DUF220)-RELATED"/>
    <property type="match status" value="1"/>
</dbReference>
<evidence type="ECO:0000259" key="2">
    <source>
        <dbReference type="Pfam" id="PF03364"/>
    </source>
</evidence>
<dbReference type="Proteomes" id="UP000747110">
    <property type="component" value="Unassembled WGS sequence"/>
</dbReference>
<dbReference type="Gene3D" id="3.30.530.20">
    <property type="match status" value="1"/>
</dbReference>
<dbReference type="Pfam" id="PF03364">
    <property type="entry name" value="Polyketide_cyc"/>
    <property type="match status" value="1"/>
</dbReference>
<evidence type="ECO:0000313" key="5">
    <source>
        <dbReference type="Proteomes" id="UP000722791"/>
    </source>
</evidence>
<evidence type="ECO:0000313" key="6">
    <source>
        <dbReference type="Proteomes" id="UP000747110"/>
    </source>
</evidence>
<name>A0A8J4LXC4_9CHLO</name>
<evidence type="ECO:0000313" key="4">
    <source>
        <dbReference type="EMBL" id="GIM13369.1"/>
    </source>
</evidence>
<accession>A0A8J4LXC4</accession>
<dbReference type="Proteomes" id="UP000722791">
    <property type="component" value="Unassembled WGS sequence"/>
</dbReference>
<protein>
    <recommendedName>
        <fullName evidence="2">Coenzyme Q-binding protein COQ10 START domain-containing protein</fullName>
    </recommendedName>
</protein>
<dbReference type="InterPro" id="IPR023393">
    <property type="entry name" value="START-like_dom_sf"/>
</dbReference>
<organism evidence="4 5">
    <name type="scientific">Volvox reticuliferus</name>
    <dbReference type="NCBI Taxonomy" id="1737510"/>
    <lineage>
        <taxon>Eukaryota</taxon>
        <taxon>Viridiplantae</taxon>
        <taxon>Chlorophyta</taxon>
        <taxon>core chlorophytes</taxon>
        <taxon>Chlorophyceae</taxon>
        <taxon>CS clade</taxon>
        <taxon>Chlamydomonadales</taxon>
        <taxon>Volvocaceae</taxon>
        <taxon>Volvox</taxon>
    </lineage>
</organism>
<dbReference type="PANTHER" id="PTHR31385:SF1">
    <property type="entry name" value="PUTATIVE (DUF220)-RELATED"/>
    <property type="match status" value="1"/>
</dbReference>
<gene>
    <name evidence="3" type="ORF">Vretifemale_8717</name>
    <name evidence="4" type="ORF">Vretimale_16525</name>
</gene>
<dbReference type="SUPFAM" id="SSF55961">
    <property type="entry name" value="Bet v1-like"/>
    <property type="match status" value="1"/>
</dbReference>
<comment type="caution">
    <text evidence="4">The sequence shown here is derived from an EMBL/GenBank/DDBJ whole genome shotgun (WGS) entry which is preliminary data.</text>
</comment>
<dbReference type="EMBL" id="BNCQ01000048">
    <property type="protein sequence ID" value="GIM13369.1"/>
    <property type="molecule type" value="Genomic_DNA"/>
</dbReference>
<dbReference type="AlphaFoldDB" id="A0A8J4LXC4"/>
<sequence length="296" mass="32537">MMLLDQKLRVAVHMRVARRSQSVGSPSCPPRPLRLPCKISSCSLGRQRLVSRSGVSTAETTQQVLEESPEAGLPYPVKSLTDTHDDNDCEAGPGPRSSSQIGPDVSFVSLVDGKYTVRGQLLLPVSAPRVFTLLTDYEGCHRVFGNIAGSEVIRSKEGGLQVVQTCRWKFLAFSGTFQVRLGVQEDPESGTLLFSLVHSNFMRDFEGRWAVRPAQAPPSAAASAARSDLEEEEWCEVEHQLSVVPSVPVPPPVSFYTRSIFVRQVEGILLDLQRAVHAVSQLELKEIRESELVRTG</sequence>
<feature type="compositionally biased region" description="Polar residues" evidence="1">
    <location>
        <begin position="53"/>
        <end position="65"/>
    </location>
</feature>
<dbReference type="EMBL" id="BNCP01000015">
    <property type="protein sequence ID" value="GIL79331.1"/>
    <property type="molecule type" value="Genomic_DNA"/>
</dbReference>
<keyword evidence="6" id="KW-1185">Reference proteome</keyword>
<dbReference type="OrthoDB" id="530906at2759"/>
<evidence type="ECO:0000313" key="3">
    <source>
        <dbReference type="EMBL" id="GIL79331.1"/>
    </source>
</evidence>
<dbReference type="InterPro" id="IPR005031">
    <property type="entry name" value="COQ10_START"/>
</dbReference>
<evidence type="ECO:0000256" key="1">
    <source>
        <dbReference type="SAM" id="MobiDB-lite"/>
    </source>
</evidence>